<feature type="transmembrane region" description="Helical" evidence="1">
    <location>
        <begin position="6"/>
        <end position="25"/>
    </location>
</feature>
<keyword evidence="3" id="KW-1185">Reference proteome</keyword>
<evidence type="ECO:0000313" key="2">
    <source>
        <dbReference type="EnsemblMetazoa" id="GPAI026659-PA"/>
    </source>
</evidence>
<dbReference type="AlphaFoldDB" id="A0A1A9ZVX4"/>
<sequence length="108" mass="12662">MNLEFYTYYTTSHLTLQLLFLFVCLKIKTYYCAVNDTVQRPIGVLEIQYGITKIQKHFKTIAVNTKKYSLELAGTIYFLNQLNDFETTGYVFNVSVEFRISKKTCKET</sequence>
<evidence type="ECO:0000313" key="3">
    <source>
        <dbReference type="Proteomes" id="UP000092445"/>
    </source>
</evidence>
<reference evidence="3" key="1">
    <citation type="submission" date="2014-03" db="EMBL/GenBank/DDBJ databases">
        <authorList>
            <person name="Aksoy S."/>
            <person name="Warren W."/>
            <person name="Wilson R.K."/>
        </authorList>
    </citation>
    <scope>NUCLEOTIDE SEQUENCE [LARGE SCALE GENOMIC DNA]</scope>
    <source>
        <strain evidence="3">IAEA</strain>
    </source>
</reference>
<keyword evidence="1" id="KW-1133">Transmembrane helix</keyword>
<name>A0A1A9ZVX4_GLOPL</name>
<dbReference type="Proteomes" id="UP000092445">
    <property type="component" value="Unassembled WGS sequence"/>
</dbReference>
<reference evidence="2" key="2">
    <citation type="submission" date="2020-05" db="UniProtKB">
        <authorList>
            <consortium name="EnsemblMetazoa"/>
        </authorList>
    </citation>
    <scope>IDENTIFICATION</scope>
    <source>
        <strain evidence="2">IAEA</strain>
    </source>
</reference>
<keyword evidence="1" id="KW-0472">Membrane</keyword>
<dbReference type="EnsemblMetazoa" id="GPAI026659-RA">
    <property type="protein sequence ID" value="GPAI026659-PA"/>
    <property type="gene ID" value="GPAI026659"/>
</dbReference>
<protein>
    <submittedName>
        <fullName evidence="2">Uncharacterized protein</fullName>
    </submittedName>
</protein>
<keyword evidence="1" id="KW-0812">Transmembrane</keyword>
<proteinExistence type="predicted"/>
<evidence type="ECO:0000256" key="1">
    <source>
        <dbReference type="SAM" id="Phobius"/>
    </source>
</evidence>
<dbReference type="VEuPathDB" id="VectorBase:GPAI026659"/>
<organism evidence="2 3">
    <name type="scientific">Glossina pallidipes</name>
    <name type="common">Tsetse fly</name>
    <dbReference type="NCBI Taxonomy" id="7398"/>
    <lineage>
        <taxon>Eukaryota</taxon>
        <taxon>Metazoa</taxon>
        <taxon>Ecdysozoa</taxon>
        <taxon>Arthropoda</taxon>
        <taxon>Hexapoda</taxon>
        <taxon>Insecta</taxon>
        <taxon>Pterygota</taxon>
        <taxon>Neoptera</taxon>
        <taxon>Endopterygota</taxon>
        <taxon>Diptera</taxon>
        <taxon>Brachycera</taxon>
        <taxon>Muscomorpha</taxon>
        <taxon>Hippoboscoidea</taxon>
        <taxon>Glossinidae</taxon>
        <taxon>Glossina</taxon>
    </lineage>
</organism>
<accession>A0A1A9ZVX4</accession>